<protein>
    <submittedName>
        <fullName evidence="2">Uncharacterized protein</fullName>
    </submittedName>
</protein>
<dbReference type="KEGG" id="dcp:RN607_10195"/>
<evidence type="ECO:0000313" key="2">
    <source>
        <dbReference type="EMBL" id="WNM26568.1"/>
    </source>
</evidence>
<dbReference type="Proteomes" id="UP001303408">
    <property type="component" value="Chromosome"/>
</dbReference>
<organism evidence="2">
    <name type="scientific">Demequina capsici</name>
    <dbReference type="NCBI Taxonomy" id="3075620"/>
    <lineage>
        <taxon>Bacteria</taxon>
        <taxon>Bacillati</taxon>
        <taxon>Actinomycetota</taxon>
        <taxon>Actinomycetes</taxon>
        <taxon>Micrococcales</taxon>
        <taxon>Demequinaceae</taxon>
        <taxon>Demequina</taxon>
    </lineage>
</organism>
<gene>
    <name evidence="2" type="ORF">RN607_10195</name>
</gene>
<sequence>MRDQDAAGGGWSPTDDMTIPSAREPDSSGDVTHVHDPSLAPMPMW</sequence>
<reference evidence="2" key="1">
    <citation type="submission" date="2023-09" db="EMBL/GenBank/DDBJ databases">
        <title>Demequina sp. a novel bacteria isolated from Capsicum annuum.</title>
        <authorList>
            <person name="Humaira Z."/>
            <person name="Lee J."/>
            <person name="Cho D."/>
        </authorList>
    </citation>
    <scope>NUCLEOTIDE SEQUENCE</scope>
    <source>
        <strain evidence="2">PMTSA13</strain>
    </source>
</reference>
<evidence type="ECO:0000256" key="1">
    <source>
        <dbReference type="SAM" id="MobiDB-lite"/>
    </source>
</evidence>
<dbReference type="AlphaFoldDB" id="A0AA96FA48"/>
<feature type="region of interest" description="Disordered" evidence="1">
    <location>
        <begin position="1"/>
        <end position="45"/>
    </location>
</feature>
<name>A0AA96FA48_9MICO</name>
<dbReference type="RefSeq" id="WP_313542415.1">
    <property type="nucleotide sequence ID" value="NZ_CP134880.1"/>
</dbReference>
<dbReference type="EMBL" id="CP134880">
    <property type="protein sequence ID" value="WNM26568.1"/>
    <property type="molecule type" value="Genomic_DNA"/>
</dbReference>
<accession>A0AA96FA48</accession>
<proteinExistence type="predicted"/>